<accession>A0A0C2EDF5</accession>
<evidence type="ECO:0000256" key="1">
    <source>
        <dbReference type="ARBA" id="ARBA00004691"/>
    </source>
</evidence>
<dbReference type="Gene3D" id="3.20.20.105">
    <property type="entry name" value="Queuine tRNA-ribosyltransferase-like"/>
    <property type="match status" value="1"/>
</dbReference>
<keyword evidence="10" id="KW-1185">Reference proteome</keyword>
<dbReference type="InterPro" id="IPR004803">
    <property type="entry name" value="TGT"/>
</dbReference>
<dbReference type="Pfam" id="PF01702">
    <property type="entry name" value="TGT"/>
    <property type="match status" value="1"/>
</dbReference>
<dbReference type="EMBL" id="JWJD01000003">
    <property type="protein sequence ID" value="KIH76613.1"/>
    <property type="molecule type" value="Genomic_DNA"/>
</dbReference>
<dbReference type="AlphaFoldDB" id="A0A0C2EDF5"/>
<dbReference type="NCBIfam" id="TIGR00449">
    <property type="entry name" value="tgt_general"/>
    <property type="match status" value="1"/>
</dbReference>
<evidence type="ECO:0000256" key="5">
    <source>
        <dbReference type="ARBA" id="ARBA00022785"/>
    </source>
</evidence>
<organism evidence="9 10">
    <name type="scientific">Geoalkalibacter ferrihydriticus DSM 17813</name>
    <dbReference type="NCBI Taxonomy" id="1121915"/>
    <lineage>
        <taxon>Bacteria</taxon>
        <taxon>Pseudomonadati</taxon>
        <taxon>Thermodesulfobacteriota</taxon>
        <taxon>Desulfuromonadia</taxon>
        <taxon>Desulfuromonadales</taxon>
        <taxon>Geoalkalibacteraceae</taxon>
        <taxon>Geoalkalibacter</taxon>
    </lineage>
</organism>
<gene>
    <name evidence="7" type="primary">tgt</name>
    <name evidence="9" type="ORF">GFER_10660</name>
</gene>
<reference evidence="9 10" key="1">
    <citation type="submission" date="2014-12" db="EMBL/GenBank/DDBJ databases">
        <title>Genomes of Geoalkalibacter ferrihydriticus and Geoalkalibacter subterraneus, two haloalkaliphilic metal-reducing members of the Geobacteraceae.</title>
        <authorList>
            <person name="Badalamenti J.P."/>
            <person name="Torres C.I."/>
            <person name="Krajmalnik-Brown R."/>
            <person name="Bond D.R."/>
        </authorList>
    </citation>
    <scope>NUCLEOTIDE SEQUENCE [LARGE SCALE GENOMIC DNA]</scope>
    <source>
        <strain evidence="9 10">DSM 17813</strain>
    </source>
</reference>
<keyword evidence="7" id="KW-0479">Metal-binding</keyword>
<dbReference type="HAMAP" id="MF_00168">
    <property type="entry name" value="Q_tRNA_Tgt"/>
    <property type="match status" value="1"/>
</dbReference>
<keyword evidence="2 7" id="KW-0328">Glycosyltransferase</keyword>
<dbReference type="RefSeq" id="WP_040099313.1">
    <property type="nucleotide sequence ID" value="NZ_JWJD01000003.1"/>
</dbReference>
<feature type="binding site" evidence="7">
    <location>
        <position position="306"/>
    </location>
    <ligand>
        <name>Zn(2+)</name>
        <dbReference type="ChEBI" id="CHEBI:29105"/>
    </ligand>
</feature>
<feature type="binding site" evidence="7">
    <location>
        <position position="311"/>
    </location>
    <ligand>
        <name>Zn(2+)</name>
        <dbReference type="ChEBI" id="CHEBI:29105"/>
    </ligand>
</feature>
<evidence type="ECO:0000256" key="6">
    <source>
        <dbReference type="ARBA" id="ARBA00050112"/>
    </source>
</evidence>
<comment type="cofactor">
    <cofactor evidence="7">
        <name>Zn(2+)</name>
        <dbReference type="ChEBI" id="CHEBI:29105"/>
    </cofactor>
    <text evidence="7">Binds 1 zinc ion per subunit.</text>
</comment>
<evidence type="ECO:0000256" key="2">
    <source>
        <dbReference type="ARBA" id="ARBA00022676"/>
    </source>
</evidence>
<feature type="domain" description="tRNA-guanine(15) transglycosylase-like" evidence="8">
    <location>
        <begin position="16"/>
        <end position="370"/>
    </location>
</feature>
<evidence type="ECO:0000259" key="8">
    <source>
        <dbReference type="Pfam" id="PF01702"/>
    </source>
</evidence>
<dbReference type="InterPro" id="IPR002616">
    <property type="entry name" value="tRNA_ribo_trans-like"/>
</dbReference>
<evidence type="ECO:0000256" key="3">
    <source>
        <dbReference type="ARBA" id="ARBA00022679"/>
    </source>
</evidence>
<keyword evidence="4 7" id="KW-0819">tRNA processing</keyword>
<evidence type="ECO:0000313" key="9">
    <source>
        <dbReference type="EMBL" id="KIH76613.1"/>
    </source>
</evidence>
<evidence type="ECO:0000256" key="7">
    <source>
        <dbReference type="HAMAP-Rule" id="MF_00168"/>
    </source>
</evidence>
<dbReference type="NCBIfam" id="TIGR00430">
    <property type="entry name" value="Q_tRNA_tgt"/>
    <property type="match status" value="1"/>
</dbReference>
<feature type="region of interest" description="RNA binding" evidence="7">
    <location>
        <begin position="249"/>
        <end position="255"/>
    </location>
</feature>
<feature type="active site" description="Proton acceptor" evidence="7">
    <location>
        <position position="94"/>
    </location>
</feature>
<comment type="similarity">
    <text evidence="7">Belongs to the queuine tRNA-ribosyltransferase family.</text>
</comment>
<feature type="binding site" evidence="7">
    <location>
        <begin position="94"/>
        <end position="98"/>
    </location>
    <ligand>
        <name>substrate</name>
    </ligand>
</feature>
<feature type="active site" description="Nucleophile" evidence="7">
    <location>
        <position position="268"/>
    </location>
</feature>
<comment type="catalytic activity">
    <reaction evidence="6 7">
        <text>7-aminomethyl-7-carbaguanine + guanosine(34) in tRNA = 7-aminomethyl-7-carbaguanosine(34) in tRNA + guanine</text>
        <dbReference type="Rhea" id="RHEA:24104"/>
        <dbReference type="Rhea" id="RHEA-COMP:10341"/>
        <dbReference type="Rhea" id="RHEA-COMP:10342"/>
        <dbReference type="ChEBI" id="CHEBI:16235"/>
        <dbReference type="ChEBI" id="CHEBI:58703"/>
        <dbReference type="ChEBI" id="CHEBI:74269"/>
        <dbReference type="ChEBI" id="CHEBI:82833"/>
        <dbReference type="EC" id="2.4.2.29"/>
    </reaction>
</comment>
<feature type="binding site" evidence="7">
    <location>
        <position position="308"/>
    </location>
    <ligand>
        <name>Zn(2+)</name>
        <dbReference type="ChEBI" id="CHEBI:29105"/>
    </ligand>
</feature>
<keyword evidence="5 7" id="KW-0671">Queuosine biosynthesis</keyword>
<dbReference type="SUPFAM" id="SSF51713">
    <property type="entry name" value="tRNA-guanine transglycosylase"/>
    <property type="match status" value="1"/>
</dbReference>
<dbReference type="EC" id="2.4.2.29" evidence="7"/>
<dbReference type="InterPro" id="IPR050076">
    <property type="entry name" value="ArchSynthase1/Queuine_TRR"/>
</dbReference>
<dbReference type="UniPathway" id="UPA00392"/>
<dbReference type="GO" id="GO:0008479">
    <property type="term" value="F:tRNA-guanosine(34) queuine transglycosylase activity"/>
    <property type="evidence" value="ECO:0007669"/>
    <property type="project" value="UniProtKB-UniRule"/>
</dbReference>
<feature type="binding site" evidence="7">
    <location>
        <position position="337"/>
    </location>
    <ligand>
        <name>Zn(2+)</name>
        <dbReference type="ChEBI" id="CHEBI:29105"/>
    </ligand>
</feature>
<dbReference type="GO" id="GO:0005829">
    <property type="term" value="C:cytosol"/>
    <property type="evidence" value="ECO:0007669"/>
    <property type="project" value="TreeGrafter"/>
</dbReference>
<feature type="binding site" evidence="7">
    <location>
        <position position="218"/>
    </location>
    <ligand>
        <name>substrate</name>
    </ligand>
</feature>
<proteinExistence type="inferred from homology"/>
<dbReference type="FunFam" id="3.20.20.105:FF:000001">
    <property type="entry name" value="Queuine tRNA-ribosyltransferase"/>
    <property type="match status" value="1"/>
</dbReference>
<dbReference type="PANTHER" id="PTHR46499:SF1">
    <property type="entry name" value="QUEUINE TRNA-RIBOSYLTRANSFERASE"/>
    <property type="match status" value="1"/>
</dbReference>
<feature type="binding site" evidence="7">
    <location>
        <position position="191"/>
    </location>
    <ligand>
        <name>substrate</name>
    </ligand>
</feature>
<comment type="subunit">
    <text evidence="7">Homodimer. Within each dimer, one monomer is responsible for RNA recognition and catalysis, while the other monomer binds to the replacement base PreQ1.</text>
</comment>
<dbReference type="InterPro" id="IPR036511">
    <property type="entry name" value="TGT-like_sf"/>
</dbReference>
<dbReference type="GO" id="GO:0008616">
    <property type="term" value="P:tRNA queuosine(34) biosynthetic process"/>
    <property type="evidence" value="ECO:0007669"/>
    <property type="project" value="UniProtKB-UniRule"/>
</dbReference>
<dbReference type="Proteomes" id="UP000035068">
    <property type="component" value="Unassembled WGS sequence"/>
</dbReference>
<comment type="caution">
    <text evidence="9">The sequence shown here is derived from an EMBL/GenBank/DDBJ whole genome shotgun (WGS) entry which is preliminary data.</text>
</comment>
<comment type="pathway">
    <text evidence="1 7">tRNA modification; tRNA-queuosine biosynthesis.</text>
</comment>
<comment type="function">
    <text evidence="7">Catalyzes the base-exchange of a guanine (G) residue with the queuine precursor 7-aminomethyl-7-deazaguanine (PreQ1) at position 34 (anticodon wobble position) in tRNAs with GU(N) anticodons (tRNA-Asp, -Asn, -His and -Tyr). Catalysis occurs through a double-displacement mechanism. The nucleophile active site attacks the C1' of nucleotide 34 to detach the guanine base from the RNA, forming a covalent enzyme-RNA intermediate. The proton acceptor active site deprotonates the incoming PreQ1, allowing a nucleophilic attack on the C1' of the ribose to form the product. After dissociation, two additional enzymatic reactions on the tRNA convert PreQ1 to queuine (Q), resulting in the hypermodified nucleoside queuosine (7-(((4,5-cis-dihydroxy-2-cyclopenten-1-yl)amino)methyl)-7-deazaguanosine).</text>
</comment>
<keyword evidence="3 7" id="KW-0808">Transferase</keyword>
<evidence type="ECO:0000313" key="10">
    <source>
        <dbReference type="Proteomes" id="UP000035068"/>
    </source>
</evidence>
<keyword evidence="7" id="KW-0862">Zinc</keyword>
<protein>
    <recommendedName>
        <fullName evidence="7">Queuine tRNA-ribosyltransferase</fullName>
        <ecNumber evidence="7">2.4.2.29</ecNumber>
    </recommendedName>
    <alternativeName>
        <fullName evidence="7">Guanine insertion enzyme</fullName>
    </alternativeName>
    <alternativeName>
        <fullName evidence="7">tRNA-guanine transglycosylase</fullName>
    </alternativeName>
</protein>
<sequence length="378" mass="42704">MNHFQFSLLTADPESAARRGRIQTPRGVIETPIFMPVGTQGTVKGMLPEALKDIGAQIILANTYHLFLRPGHERVQRLGGLHRFMNWDRPILTDSGGFQVFSLGELRRITEEGVVFQSHLDGSAHLLSPELSIGVQQALGADIIMAFDECIPYPATREYVLQSTLRSTRWALRCKNALGEKGQQALFGIVQGGMHSDLRRQSSDQLQEIGFDGYAVGGLSVGEEAEVMYEAMDFTLPLLPQDRPRYVMGVGTPENLIEGIRRGVDMFDCVMPTRNARNGVLFTSFGKISIKQARYMDDQQPVDSVCSCYVCRNYSRAYLRHLYQSGEILASVLNTHHNLHYYLDLMTQARQAIEEGSFSRFRREFYRIRQEQNLLSES</sequence>
<feature type="binding site" evidence="7">
    <location>
        <position position="148"/>
    </location>
    <ligand>
        <name>substrate</name>
    </ligand>
</feature>
<dbReference type="GO" id="GO:0046872">
    <property type="term" value="F:metal ion binding"/>
    <property type="evidence" value="ECO:0007669"/>
    <property type="project" value="UniProtKB-KW"/>
</dbReference>
<name>A0A0C2EDF5_9BACT</name>
<evidence type="ECO:0000256" key="4">
    <source>
        <dbReference type="ARBA" id="ARBA00022694"/>
    </source>
</evidence>
<dbReference type="PANTHER" id="PTHR46499">
    <property type="entry name" value="QUEUINE TRNA-RIBOSYLTRANSFERASE"/>
    <property type="match status" value="1"/>
</dbReference>
<feature type="region of interest" description="RNA binding; important for wobble base 34 recognition" evidence="7">
    <location>
        <begin position="273"/>
        <end position="277"/>
    </location>
</feature>